<name>A0A095YAK4_9FIRM</name>
<accession>A0A095YAK4</accession>
<organism evidence="1 2">
    <name type="scientific">Anaerococcus lactolyticus S7-1-13</name>
    <dbReference type="NCBI Taxonomy" id="1284686"/>
    <lineage>
        <taxon>Bacteria</taxon>
        <taxon>Bacillati</taxon>
        <taxon>Bacillota</taxon>
        <taxon>Tissierellia</taxon>
        <taxon>Tissierellales</taxon>
        <taxon>Peptoniphilaceae</taxon>
        <taxon>Anaerococcus</taxon>
    </lineage>
</organism>
<dbReference type="Proteomes" id="UP000029579">
    <property type="component" value="Unassembled WGS sequence"/>
</dbReference>
<proteinExistence type="predicted"/>
<dbReference type="InterPro" id="IPR003749">
    <property type="entry name" value="ThiS/MoaD-like"/>
</dbReference>
<gene>
    <name evidence="1" type="ORF">HMPREF1630_06105</name>
</gene>
<comment type="caution">
    <text evidence="1">The sequence shown here is derived from an EMBL/GenBank/DDBJ whole genome shotgun (WGS) entry which is preliminary data.</text>
</comment>
<evidence type="ECO:0000313" key="2">
    <source>
        <dbReference type="Proteomes" id="UP000029579"/>
    </source>
</evidence>
<dbReference type="eggNOG" id="COG2104">
    <property type="taxonomic scope" value="Bacteria"/>
</dbReference>
<dbReference type="InterPro" id="IPR016155">
    <property type="entry name" value="Mopterin_synth/thiamin_S_b"/>
</dbReference>
<dbReference type="AlphaFoldDB" id="A0A095YAK4"/>
<protein>
    <submittedName>
        <fullName evidence="1">Thiamine biosynthesis protein ThiS</fullName>
    </submittedName>
</protein>
<dbReference type="InterPro" id="IPR012675">
    <property type="entry name" value="Beta-grasp_dom_sf"/>
</dbReference>
<dbReference type="CDD" id="cd00565">
    <property type="entry name" value="Ubl_ThiS"/>
    <property type="match status" value="1"/>
</dbReference>
<dbReference type="RefSeq" id="WP_037328001.1">
    <property type="nucleotide sequence ID" value="NZ_JRMW01000037.1"/>
</dbReference>
<dbReference type="Pfam" id="PF02597">
    <property type="entry name" value="ThiS"/>
    <property type="match status" value="1"/>
</dbReference>
<dbReference type="Gene3D" id="3.10.20.30">
    <property type="match status" value="1"/>
</dbReference>
<dbReference type="InterPro" id="IPR010035">
    <property type="entry name" value="Thi_S"/>
</dbReference>
<dbReference type="EMBL" id="JRMW01000037">
    <property type="protein sequence ID" value="KGF03622.1"/>
    <property type="molecule type" value="Genomic_DNA"/>
</dbReference>
<sequence>MIKVNDKEVSFIEGENLRDFLIRNYYDPDFLACEVDCHLVKKVNFDKFILEDGAKVEVFSFVGGG</sequence>
<evidence type="ECO:0000313" key="1">
    <source>
        <dbReference type="EMBL" id="KGF03622.1"/>
    </source>
</evidence>
<dbReference type="SUPFAM" id="SSF54285">
    <property type="entry name" value="MoaD/ThiS"/>
    <property type="match status" value="1"/>
</dbReference>
<dbReference type="OrthoDB" id="9798559at2"/>
<reference evidence="1 2" key="1">
    <citation type="submission" date="2014-07" db="EMBL/GenBank/DDBJ databases">
        <authorList>
            <person name="McCorrison J."/>
            <person name="Sanka R."/>
            <person name="Torralba M."/>
            <person name="Gillis M."/>
            <person name="Haft D.H."/>
            <person name="Methe B."/>
            <person name="Sutton G."/>
            <person name="Nelson K.E."/>
        </authorList>
    </citation>
    <scope>NUCLEOTIDE SEQUENCE [LARGE SCALE GENOMIC DNA]</scope>
    <source>
        <strain evidence="1 2">S7-1-13</strain>
    </source>
</reference>
<dbReference type="NCBIfam" id="TIGR01683">
    <property type="entry name" value="thiS"/>
    <property type="match status" value="1"/>
</dbReference>